<sequence length="92" mass="9125">MRPGFGGAETTTLASGAVDLVAVGRDVKAAGAHLRRLGHACAEACPDPLVGPLAGFAGAVAAYSERTGEHVAALGWLGSHLAEDLDLATGGF</sequence>
<name>A0A3L8P6K7_9ACTN</name>
<accession>A0A3L8P6K7</accession>
<keyword evidence="2" id="KW-1185">Reference proteome</keyword>
<protein>
    <submittedName>
        <fullName evidence="1">Uncharacterized protein</fullName>
    </submittedName>
</protein>
<evidence type="ECO:0000313" key="2">
    <source>
        <dbReference type="Proteomes" id="UP000281708"/>
    </source>
</evidence>
<gene>
    <name evidence="1" type="ORF">D9V37_01180</name>
</gene>
<evidence type="ECO:0000313" key="1">
    <source>
        <dbReference type="EMBL" id="RLV50612.1"/>
    </source>
</evidence>
<dbReference type="Proteomes" id="UP000281708">
    <property type="component" value="Unassembled WGS sequence"/>
</dbReference>
<comment type="caution">
    <text evidence="1">The sequence shown here is derived from an EMBL/GenBank/DDBJ whole genome shotgun (WGS) entry which is preliminary data.</text>
</comment>
<reference evidence="1 2" key="1">
    <citation type="submission" date="2018-10" db="EMBL/GenBank/DDBJ databases">
        <title>Marmoricola sp. 4Q3S-7 whole genome shotgun sequence.</title>
        <authorList>
            <person name="Li F."/>
        </authorList>
    </citation>
    <scope>NUCLEOTIDE SEQUENCE [LARGE SCALE GENOMIC DNA]</scope>
    <source>
        <strain evidence="1 2">4Q3S-7</strain>
    </source>
</reference>
<dbReference type="EMBL" id="RDBE01000001">
    <property type="protein sequence ID" value="RLV50612.1"/>
    <property type="molecule type" value="Genomic_DNA"/>
</dbReference>
<dbReference type="AlphaFoldDB" id="A0A3L8P6K7"/>
<proteinExistence type="predicted"/>
<dbReference type="RefSeq" id="WP_121804294.1">
    <property type="nucleotide sequence ID" value="NZ_RDBE01000001.1"/>
</dbReference>
<organism evidence="1 2">
    <name type="scientific">Nocardioides mangrovicus</name>
    <dbReference type="NCBI Taxonomy" id="2478913"/>
    <lineage>
        <taxon>Bacteria</taxon>
        <taxon>Bacillati</taxon>
        <taxon>Actinomycetota</taxon>
        <taxon>Actinomycetes</taxon>
        <taxon>Propionibacteriales</taxon>
        <taxon>Nocardioidaceae</taxon>
        <taxon>Nocardioides</taxon>
    </lineage>
</organism>